<keyword evidence="5" id="KW-0472">Membrane</keyword>
<feature type="transmembrane region" description="Helical" evidence="5">
    <location>
        <begin position="12"/>
        <end position="37"/>
    </location>
</feature>
<dbReference type="InterPro" id="IPR036467">
    <property type="entry name" value="LS/RS_sf"/>
</dbReference>
<evidence type="ECO:0000313" key="6">
    <source>
        <dbReference type="EMBL" id="ALP69944.1"/>
    </source>
</evidence>
<dbReference type="GO" id="GO:0009349">
    <property type="term" value="C:riboflavin synthase complex"/>
    <property type="evidence" value="ECO:0007669"/>
    <property type="project" value="InterPro"/>
</dbReference>
<dbReference type="GO" id="GO:0009231">
    <property type="term" value="P:riboflavin biosynthetic process"/>
    <property type="evidence" value="ECO:0007669"/>
    <property type="project" value="UniProtKB-UniPathway"/>
</dbReference>
<gene>
    <name evidence="6" type="ORF">ASU29_005</name>
</gene>
<evidence type="ECO:0000256" key="3">
    <source>
        <dbReference type="ARBA" id="ARBA00022619"/>
    </source>
</evidence>
<organism evidence="6 7">
    <name type="scientific">Candidatus Nasuia deltocephalincola</name>
    <dbReference type="NCBI Taxonomy" id="1160784"/>
    <lineage>
        <taxon>Bacteria</taxon>
        <taxon>Pseudomonadati</taxon>
        <taxon>Pseudomonadota</taxon>
        <taxon>Betaproteobacteria</taxon>
        <taxon>Candidatus Nasuia</taxon>
    </lineage>
</organism>
<dbReference type="SUPFAM" id="SSF52121">
    <property type="entry name" value="Lumazine synthase"/>
    <property type="match status" value="1"/>
</dbReference>
<dbReference type="EMBL" id="CP013211">
    <property type="protein sequence ID" value="ALP69944.1"/>
    <property type="molecule type" value="Genomic_DNA"/>
</dbReference>
<keyword evidence="5" id="KW-0812">Transmembrane</keyword>
<evidence type="ECO:0000256" key="5">
    <source>
        <dbReference type="SAM" id="Phobius"/>
    </source>
</evidence>
<evidence type="ECO:0000256" key="1">
    <source>
        <dbReference type="ARBA" id="ARBA00005104"/>
    </source>
</evidence>
<dbReference type="AlphaFoldDB" id="A0A0S2UP12"/>
<dbReference type="OrthoDB" id="9893664at2"/>
<protein>
    <submittedName>
        <fullName evidence="6">6,7-dimethyl-8-ribityllumazine synthase</fullName>
    </submittedName>
</protein>
<proteinExistence type="inferred from homology"/>
<evidence type="ECO:0000256" key="4">
    <source>
        <dbReference type="ARBA" id="ARBA00022679"/>
    </source>
</evidence>
<feature type="transmembrane region" description="Helical" evidence="5">
    <location>
        <begin position="63"/>
        <end position="84"/>
    </location>
</feature>
<dbReference type="GO" id="GO:0016740">
    <property type="term" value="F:transferase activity"/>
    <property type="evidence" value="ECO:0007669"/>
    <property type="project" value="UniProtKB-KW"/>
</dbReference>
<dbReference type="Gene3D" id="3.40.50.960">
    <property type="entry name" value="Lumazine/riboflavin synthase"/>
    <property type="match status" value="1"/>
</dbReference>
<dbReference type="Pfam" id="PF00885">
    <property type="entry name" value="DMRL_synthase"/>
    <property type="match status" value="1"/>
</dbReference>
<name>A0A0S2UP12_9PROT</name>
<dbReference type="UniPathway" id="UPA00275"/>
<dbReference type="InterPro" id="IPR002180">
    <property type="entry name" value="LS/RS"/>
</dbReference>
<feature type="transmembrane region" description="Helical" evidence="5">
    <location>
        <begin position="96"/>
        <end position="119"/>
    </location>
</feature>
<accession>A0A0S2UP12</accession>
<keyword evidence="4" id="KW-0808">Transferase</keyword>
<comment type="similarity">
    <text evidence="2">Belongs to the DMRL synthase family.</text>
</comment>
<sequence>MILLYNYLIKYYLIIKFLLIISNFNKIFSKIFLNIFYRKILNFDFLKNKFLIILIKGSIETYFLIKILLLNNIFDIFLIFGIILKNKTLHYDLICINFFYLISNLYINLNLIFINFLFISNNVKILIYKFFNFNIIYYKNILQFINFINFINFITF</sequence>
<dbReference type="Proteomes" id="UP000055684">
    <property type="component" value="Chromosome"/>
</dbReference>
<evidence type="ECO:0000313" key="7">
    <source>
        <dbReference type="Proteomes" id="UP000055684"/>
    </source>
</evidence>
<keyword evidence="5" id="KW-1133">Transmembrane helix</keyword>
<comment type="pathway">
    <text evidence="1">Cofactor biosynthesis; riboflavin biosynthesis.</text>
</comment>
<evidence type="ECO:0000256" key="2">
    <source>
        <dbReference type="ARBA" id="ARBA00007424"/>
    </source>
</evidence>
<keyword evidence="3" id="KW-0686">Riboflavin biosynthesis</keyword>
<reference evidence="7" key="1">
    <citation type="submission" date="2015-11" db="EMBL/GenBank/DDBJ databases">
        <title>Complete genome sequences of the obligate symbionts Candidatus Sulcia muelleri and Candidatus Nasuia deltocephalinicola from the pestiferous leafhopper, Macrosteles quadripunctulatus (Hemiptera: Cicadellidae).</title>
        <authorList>
            <person name="Bennett G.M."/>
            <person name="Abba S."/>
            <person name="Kube M."/>
            <person name="Marzachi C."/>
        </authorList>
    </citation>
    <scope>NUCLEOTIDE SEQUENCE [LARGE SCALE GENOMIC DNA]</scope>
    <source>
        <strain evidence="7">PUNC</strain>
    </source>
</reference>
<reference evidence="6 7" key="2">
    <citation type="journal article" date="2016" name="Genome Announc.">
        <title>Complete Genome Sequences of the Obligate Symbionts 'Candidatus Sulcia muelleri' and 'Ca. Nasuia deltocephalinicola' from the Pestiferous Leafhopper Macrosteles quadripunctulatus (Hemiptera: Cicadellidae).</title>
        <authorList>
            <person name="Bennett G.M."/>
            <person name="Abba S."/>
            <person name="Kube M."/>
            <person name="Marzachi C."/>
        </authorList>
    </citation>
    <scope>NUCLEOTIDE SEQUENCE [LARGE SCALE GENOMIC DNA]</scope>
    <source>
        <strain evidence="6 7">PUNC</strain>
    </source>
</reference>